<evidence type="ECO:0000313" key="1">
    <source>
        <dbReference type="EMBL" id="KAJ8946151.1"/>
    </source>
</evidence>
<evidence type="ECO:0008006" key="3">
    <source>
        <dbReference type="Google" id="ProtNLM"/>
    </source>
</evidence>
<dbReference type="PANTHER" id="PTHR10315">
    <property type="entry name" value="E3 UBIQUITIN PROTEIN LIGASE SIAH"/>
    <property type="match status" value="1"/>
</dbReference>
<dbReference type="InterPro" id="IPR013083">
    <property type="entry name" value="Znf_RING/FYVE/PHD"/>
</dbReference>
<reference evidence="1" key="1">
    <citation type="journal article" date="2023" name="Insect Mol. Biol.">
        <title>Genome sequencing provides insights into the evolution of gene families encoding plant cell wall-degrading enzymes in longhorned beetles.</title>
        <authorList>
            <person name="Shin N.R."/>
            <person name="Okamura Y."/>
            <person name="Kirsch R."/>
            <person name="Pauchet Y."/>
        </authorList>
    </citation>
    <scope>NUCLEOTIDE SEQUENCE</scope>
    <source>
        <strain evidence="1">RBIC_L_NR</strain>
    </source>
</reference>
<proteinExistence type="predicted"/>
<organism evidence="1 2">
    <name type="scientific">Rhamnusium bicolor</name>
    <dbReference type="NCBI Taxonomy" id="1586634"/>
    <lineage>
        <taxon>Eukaryota</taxon>
        <taxon>Metazoa</taxon>
        <taxon>Ecdysozoa</taxon>
        <taxon>Arthropoda</taxon>
        <taxon>Hexapoda</taxon>
        <taxon>Insecta</taxon>
        <taxon>Pterygota</taxon>
        <taxon>Neoptera</taxon>
        <taxon>Endopterygota</taxon>
        <taxon>Coleoptera</taxon>
        <taxon>Polyphaga</taxon>
        <taxon>Cucujiformia</taxon>
        <taxon>Chrysomeloidea</taxon>
        <taxon>Cerambycidae</taxon>
        <taxon>Lepturinae</taxon>
        <taxon>Rhagiini</taxon>
        <taxon>Rhamnusium</taxon>
    </lineage>
</organism>
<dbReference type="PANTHER" id="PTHR10315:SF117">
    <property type="entry name" value="RING-TYPE E3 UBIQUITIN TRANSFERASE"/>
    <property type="match status" value="1"/>
</dbReference>
<accession>A0AAV8Y5J1</accession>
<name>A0AAV8Y5J1_9CUCU</name>
<dbReference type="GO" id="GO:0005737">
    <property type="term" value="C:cytoplasm"/>
    <property type="evidence" value="ECO:0007669"/>
    <property type="project" value="TreeGrafter"/>
</dbReference>
<protein>
    <recommendedName>
        <fullName evidence="3">RING-type E3 ubiquitin transferase</fullName>
    </recommendedName>
</protein>
<dbReference type="SUPFAM" id="SSF49599">
    <property type="entry name" value="TRAF domain-like"/>
    <property type="match status" value="1"/>
</dbReference>
<evidence type="ECO:0000313" key="2">
    <source>
        <dbReference type="Proteomes" id="UP001162156"/>
    </source>
</evidence>
<sequence>MENQKTLLSADILHTLKCSICDNFLTVPPITITSIYGNEWKCGRCASVMTELNIPAIMFELIAVNLKFPCIYTNCDEDLAWGDVKDHEKSCPYQPMKCPCGETVEMHSCHMHFRQHHPEIISKDSTIMENPEYSQFHTRLILNNDIPFLVYILCDRKADIKVS</sequence>
<comment type="caution">
    <text evidence="1">The sequence shown here is derived from an EMBL/GenBank/DDBJ whole genome shotgun (WGS) entry which is preliminary data.</text>
</comment>
<dbReference type="EMBL" id="JANEYF010002463">
    <property type="protein sequence ID" value="KAJ8946151.1"/>
    <property type="molecule type" value="Genomic_DNA"/>
</dbReference>
<dbReference type="AlphaFoldDB" id="A0AAV8Y5J1"/>
<dbReference type="GO" id="GO:0061630">
    <property type="term" value="F:ubiquitin protein ligase activity"/>
    <property type="evidence" value="ECO:0007669"/>
    <property type="project" value="TreeGrafter"/>
</dbReference>
<dbReference type="Proteomes" id="UP001162156">
    <property type="component" value="Unassembled WGS sequence"/>
</dbReference>
<dbReference type="InterPro" id="IPR052088">
    <property type="entry name" value="E3_ubiquitin-ligase_SINA"/>
</dbReference>
<keyword evidence="2" id="KW-1185">Reference proteome</keyword>
<gene>
    <name evidence="1" type="ORF">NQ314_008973</name>
</gene>
<dbReference type="Gene3D" id="3.30.40.10">
    <property type="entry name" value="Zinc/RING finger domain, C3HC4 (zinc finger)"/>
    <property type="match status" value="1"/>
</dbReference>